<dbReference type="Proteomes" id="UP000297385">
    <property type="component" value="Unassembled WGS sequence"/>
</dbReference>
<dbReference type="GeneID" id="97310747"/>
<sequence length="227" mass="25254">MLQFNTPDGDERGGVECGARDLIIAGWTGRDKVAMEAHIIELEKLGVRRPEKTPIFYRGASTLLTQNKEVEIVGADASGEVEPVIFSTTQGIFLGLGSDHTDRKVETVGIAISKQLCAKPVSHEIWKLDRIADHWDQLVIRSWISRGGERRKYQEGTLAKMRHPADLLRLYGGESYEPPEGTVMFCGTLAVCGEIESADLFEMELEDPVLGRKIQHHYRVIELPVAG</sequence>
<comment type="caution">
    <text evidence="1">The sequence shown here is derived from an EMBL/GenBank/DDBJ whole genome shotgun (WGS) entry which is preliminary data.</text>
</comment>
<dbReference type="AlphaFoldDB" id="A0A4Y8MKH4"/>
<dbReference type="RefSeq" id="WP_134466462.1">
    <property type="nucleotide sequence ID" value="NZ_JBHMFL010000148.1"/>
</dbReference>
<dbReference type="EMBL" id="SNVI01000005">
    <property type="protein sequence ID" value="TFE37957.1"/>
    <property type="molecule type" value="Genomic_DNA"/>
</dbReference>
<accession>A0A4Y8MKH4</accession>
<dbReference type="GO" id="GO:0003824">
    <property type="term" value="F:catalytic activity"/>
    <property type="evidence" value="ECO:0007669"/>
    <property type="project" value="InterPro"/>
</dbReference>
<dbReference type="Pfam" id="PF11010">
    <property type="entry name" value="DUF2848"/>
    <property type="match status" value="1"/>
</dbReference>
<organism evidence="1 2">
    <name type="scientific">Paraburkholderia dipogonis</name>
    <dbReference type="NCBI Taxonomy" id="1211383"/>
    <lineage>
        <taxon>Bacteria</taxon>
        <taxon>Pseudomonadati</taxon>
        <taxon>Pseudomonadota</taxon>
        <taxon>Betaproteobacteria</taxon>
        <taxon>Burkholderiales</taxon>
        <taxon>Burkholderiaceae</taxon>
        <taxon>Paraburkholderia</taxon>
    </lineage>
</organism>
<dbReference type="Gene3D" id="3.90.850.10">
    <property type="entry name" value="Fumarylacetoacetase-like, C-terminal domain"/>
    <property type="match status" value="1"/>
</dbReference>
<dbReference type="SUPFAM" id="SSF56529">
    <property type="entry name" value="FAH"/>
    <property type="match status" value="1"/>
</dbReference>
<dbReference type="InterPro" id="IPR021269">
    <property type="entry name" value="DUF2848"/>
</dbReference>
<evidence type="ECO:0000313" key="1">
    <source>
        <dbReference type="EMBL" id="TFE37957.1"/>
    </source>
</evidence>
<name>A0A4Y8MKH4_9BURK</name>
<proteinExistence type="predicted"/>
<evidence type="ECO:0000313" key="2">
    <source>
        <dbReference type="Proteomes" id="UP000297385"/>
    </source>
</evidence>
<dbReference type="InterPro" id="IPR036663">
    <property type="entry name" value="Fumarylacetoacetase_C_sf"/>
</dbReference>
<reference evidence="1 2" key="1">
    <citation type="submission" date="2019-03" db="EMBL/GenBank/DDBJ databases">
        <title>Complete Genome Sequence of Paraburkholderia dipogonis ICMP 19430T, a Nitrogen-fixing Symbiont of the South African Invasive Legume Dipogon lignosus in New Zealand.</title>
        <authorList>
            <person name="De Meyer S.E."/>
        </authorList>
    </citation>
    <scope>NUCLEOTIDE SEQUENCE [LARGE SCALE GENOMIC DNA]</scope>
    <source>
        <strain evidence="1 2">ICMP 19430</strain>
    </source>
</reference>
<protein>
    <submittedName>
        <fullName evidence="1">DUF2848 domain-containing protein</fullName>
    </submittedName>
</protein>
<gene>
    <name evidence="1" type="ORF">E2553_41280</name>
</gene>